<dbReference type="InterPro" id="IPR048265">
    <property type="entry name" value="Rax2-like_third"/>
</dbReference>
<accession>A0A9P3LHE6</accession>
<dbReference type="InterPro" id="IPR015915">
    <property type="entry name" value="Kelch-typ_b-propeller"/>
</dbReference>
<keyword evidence="4" id="KW-0472">Membrane</keyword>
<protein>
    <submittedName>
        <fullName evidence="6">Polarized growth protein rax2</fullName>
    </submittedName>
</protein>
<dbReference type="Gene3D" id="2.120.10.80">
    <property type="entry name" value="Kelch-type beta propeller"/>
    <property type="match status" value="2"/>
</dbReference>
<feature type="domain" description="SH3" evidence="5">
    <location>
        <begin position="1347"/>
        <end position="1404"/>
    </location>
</feature>
<dbReference type="InterPro" id="IPR001452">
    <property type="entry name" value="SH3_domain"/>
</dbReference>
<dbReference type="InterPro" id="IPR036028">
    <property type="entry name" value="SH3-like_dom_sf"/>
</dbReference>
<dbReference type="Gene3D" id="2.30.30.40">
    <property type="entry name" value="SH3 Domains"/>
    <property type="match status" value="1"/>
</dbReference>
<dbReference type="Pfam" id="PF20843">
    <property type="entry name" value="Rax2_3"/>
    <property type="match status" value="1"/>
</dbReference>
<evidence type="ECO:0000259" key="5">
    <source>
        <dbReference type="PROSITE" id="PS50002"/>
    </source>
</evidence>
<dbReference type="SUPFAM" id="SSF117281">
    <property type="entry name" value="Kelch motif"/>
    <property type="match status" value="1"/>
</dbReference>
<feature type="region of interest" description="Disordered" evidence="3">
    <location>
        <begin position="1306"/>
        <end position="1330"/>
    </location>
</feature>
<reference evidence="6 7" key="1">
    <citation type="submission" date="2021-08" db="EMBL/GenBank/DDBJ databases">
        <title>Draft Genome Sequence of Phanerochaete sordida strain YK-624.</title>
        <authorList>
            <person name="Mori T."/>
            <person name="Dohra H."/>
            <person name="Suzuki T."/>
            <person name="Kawagishi H."/>
            <person name="Hirai H."/>
        </authorList>
    </citation>
    <scope>NUCLEOTIDE SEQUENCE [LARGE SCALE GENOMIC DNA]</scope>
    <source>
        <strain evidence="6 7">YK-624</strain>
    </source>
</reference>
<keyword evidence="7" id="KW-1185">Reference proteome</keyword>
<evidence type="ECO:0000256" key="2">
    <source>
        <dbReference type="PROSITE-ProRule" id="PRU00192"/>
    </source>
</evidence>
<organism evidence="6 7">
    <name type="scientific">Phanerochaete sordida</name>
    <dbReference type="NCBI Taxonomy" id="48140"/>
    <lineage>
        <taxon>Eukaryota</taxon>
        <taxon>Fungi</taxon>
        <taxon>Dikarya</taxon>
        <taxon>Basidiomycota</taxon>
        <taxon>Agaricomycotina</taxon>
        <taxon>Agaricomycetes</taxon>
        <taxon>Polyporales</taxon>
        <taxon>Phanerochaetaceae</taxon>
        <taxon>Phanerochaete</taxon>
    </lineage>
</organism>
<evidence type="ECO:0000256" key="3">
    <source>
        <dbReference type="SAM" id="MobiDB-lite"/>
    </source>
</evidence>
<dbReference type="SUPFAM" id="SSF50965">
    <property type="entry name" value="Galactose oxidase, central domain"/>
    <property type="match status" value="1"/>
</dbReference>
<feature type="transmembrane region" description="Helical" evidence="4">
    <location>
        <begin position="1227"/>
        <end position="1258"/>
    </location>
</feature>
<dbReference type="EMBL" id="BPQB01000044">
    <property type="protein sequence ID" value="GJE94888.1"/>
    <property type="molecule type" value="Genomic_DNA"/>
</dbReference>
<dbReference type="Pfam" id="PF20842">
    <property type="entry name" value="Rax2_2"/>
    <property type="match status" value="1"/>
</dbReference>
<dbReference type="PANTHER" id="PTHR31778">
    <property type="entry name" value="BUD SITE SELECTION PROTEIN RAX2"/>
    <property type="match status" value="1"/>
</dbReference>
<dbReference type="SMART" id="SM00326">
    <property type="entry name" value="SH3"/>
    <property type="match status" value="1"/>
</dbReference>
<evidence type="ECO:0000256" key="4">
    <source>
        <dbReference type="SAM" id="Phobius"/>
    </source>
</evidence>
<dbReference type="Pfam" id="PF00018">
    <property type="entry name" value="SH3_1"/>
    <property type="match status" value="1"/>
</dbReference>
<gene>
    <name evidence="6" type="ORF">PsYK624_110640</name>
</gene>
<keyword evidence="1 2" id="KW-0728">SH3 domain</keyword>
<dbReference type="PROSITE" id="PS50002">
    <property type="entry name" value="SH3"/>
    <property type="match status" value="1"/>
</dbReference>
<dbReference type="SUPFAM" id="SSF69322">
    <property type="entry name" value="Tricorn protease domain 2"/>
    <property type="match status" value="1"/>
</dbReference>
<evidence type="ECO:0000313" key="6">
    <source>
        <dbReference type="EMBL" id="GJE94888.1"/>
    </source>
</evidence>
<dbReference type="InterPro" id="IPR011043">
    <property type="entry name" value="Gal_Oxase/kelch_b-propeller"/>
</dbReference>
<evidence type="ECO:0000256" key="1">
    <source>
        <dbReference type="ARBA" id="ARBA00022443"/>
    </source>
</evidence>
<proteinExistence type="predicted"/>
<sequence length="1404" mass="143976">MAGLPLVDFDRMGKVGLAGAFAGLDLFQNSSSSLTFDPSTSTLLSRNNDGSLSRIASTNSGGSILAGCALGDTYYIAGSFTSVGGASALNVASYDPSSNSFSSLGSDGPDGEVNTIYCDSTQNQVWVGGKFTSPASAVAVWNTQSKSWAAPPFGGLAGAGAEVLSIVANASQSSLLFSGSFITAFGNGSIALNGTNNPNVPFSAGATPFSSSLVPVPLTNAQIEALPSSNQAGFNDIHDVLCPAGADGPGNSWFAQDGTKAVVTVRTFAFLSANGVRVGNTFQQGRGTTGFSVTTIPDNAVRELQYVDPASGKNQTCTDPCPLLTDSSIPYQDFLFTDGSLDVTGFQFTISEWTGASGGLHILQLLSSGAFASAVADDNSLSCFAPGTSNTTRTGNWEQKNANTAIAGTTQAVLVSDVAVGTPAAQGPTFTWMPYVSASGVYDVNLLVPGCTNFQDCDMRTSVQITVFPGGGQSPSVQTISQQNTDDKSFTVYSGPIVPTSSSFSMTVTMELADPPVGNGQNGQYEIVADRVQLVLKSANVTGTSPVAPSSSNGTGQGSATGFGFFEWPLNGGSAVNASGVLSNSTLTTLDSVAFELFNAIGSSNVQTSQASVQALLQHPSGSLFLGGQFSLSAGPASGAVNIVSYSNGQLNGLSGAGLNGAVSSIVAQGNTLFVGGSFTDTSSSSTQGKLRGVAAYDVQANQWTPLQAGLDGAVESLTVDEDGVLLAAGNFTNIVGGDAASGLAAWNTTSKSWVNPGGFLVGKLTFVGNGTTPAKGESQGQILAGNVAASLQFGASGFVTLQNGDNSDTGVPQVTPLNVQLSNPVSSNGTGVVAAKAKRHHSATHSSSVVAWIPRITALFKRQSSVDATLSPLPSTTPTTSPAVLTGSYWTNTTSSREVVILAGNFSFMSNTGVASQNIAIYDPATASLSALQGNPLNGTVRTSLVVDDKLYLGGELTVEGTLFNGFAVYDLAHEDWDAVGAQSLQNSGATAVVRSITQSPSQTNKLLVAGSFAQVGQTPCRALCAYDMDAKTWSALGNGVQGEAAAVAYAGDNRDIIVVAGSLALADGTPSNVAEFSISNSTWSAVGASNALPGPVTAMEVNDGNSSSIFAAGQSADGSTSFLSFWNGQSWSDVGSSFDKDTDFSQLVMVPLQNTHSANGIVEPDRMLWISGSLSDPSFGNASSALFDGQQIIPYIMSTSSSGDPGIVASLFHSFASFSFTQRHFLATGIVILISIAISAGVVFLLCLIGVLWTLFSRKDESLKFDPAEVEDDDSTTHRPSSLLEHINAAARNTIIGASPYAQHHDGEKDVAGATSSDPFGPDASNFARAETPSEAIGGTMGGEEASRPAHARYSFDGAGEGELPMSAGQEVEILDDGDAAWWYARDTRNGREGVVPAAYVY</sequence>
<dbReference type="Pfam" id="PF12768">
    <property type="entry name" value="Rax2"/>
    <property type="match status" value="2"/>
</dbReference>
<dbReference type="InterPro" id="IPR048266">
    <property type="entry name" value="Rax2-like_second"/>
</dbReference>
<name>A0A9P3LHE6_9APHY</name>
<comment type="caution">
    <text evidence="6">The sequence shown here is derived from an EMBL/GenBank/DDBJ whole genome shotgun (WGS) entry which is preliminary data.</text>
</comment>
<keyword evidence="4" id="KW-1133">Transmembrane helix</keyword>
<dbReference type="Proteomes" id="UP000703269">
    <property type="component" value="Unassembled WGS sequence"/>
</dbReference>
<dbReference type="PANTHER" id="PTHR31778:SF2">
    <property type="entry name" value="BUD SITE SELECTION PROTEIN RAX2"/>
    <property type="match status" value="1"/>
</dbReference>
<evidence type="ECO:0000313" key="7">
    <source>
        <dbReference type="Proteomes" id="UP000703269"/>
    </source>
</evidence>
<dbReference type="SUPFAM" id="SSF50044">
    <property type="entry name" value="SH3-domain"/>
    <property type="match status" value="1"/>
</dbReference>
<dbReference type="InterPro" id="IPR024982">
    <property type="entry name" value="Rax2-like_C"/>
</dbReference>
<dbReference type="OrthoDB" id="2503993at2759"/>
<keyword evidence="4" id="KW-0812">Transmembrane</keyword>
<dbReference type="GO" id="GO:1902929">
    <property type="term" value="C:plasma membrane of growing cell tip"/>
    <property type="evidence" value="ECO:0007669"/>
    <property type="project" value="TreeGrafter"/>
</dbReference>